<dbReference type="SUPFAM" id="SSF52413">
    <property type="entry name" value="UDP-glucose/GDP-mannose dehydrogenase C-terminal domain"/>
    <property type="match status" value="1"/>
</dbReference>
<dbReference type="Gene3D" id="3.40.50.720">
    <property type="entry name" value="NAD(P)-binding Rossmann-like Domain"/>
    <property type="match status" value="2"/>
</dbReference>
<feature type="domain" description="NodB homology" evidence="2">
    <location>
        <begin position="429"/>
        <end position="621"/>
    </location>
</feature>
<proteinExistence type="inferred from homology"/>
<dbReference type="InterPro" id="IPR014026">
    <property type="entry name" value="UDP-Glc/GDP-Man_DH_dimer"/>
</dbReference>
<dbReference type="Pfam" id="PF00984">
    <property type="entry name" value="UDPG_MGDP_dh"/>
    <property type="match status" value="1"/>
</dbReference>
<dbReference type="AlphaFoldDB" id="A0A2V1E6P8"/>
<dbReference type="InterPro" id="IPR036220">
    <property type="entry name" value="UDP-Glc/GDP-Man_DH_C_sf"/>
</dbReference>
<dbReference type="CDD" id="cd10951">
    <property type="entry name" value="CE4_ClCDA_like"/>
    <property type="match status" value="1"/>
</dbReference>
<dbReference type="Proteomes" id="UP000244855">
    <property type="component" value="Unassembled WGS sequence"/>
</dbReference>
<dbReference type="PANTHER" id="PTHR43491:SF2">
    <property type="entry name" value="UDP-N-ACETYL-D-MANNOSAMINE DEHYDROGENASE"/>
    <property type="match status" value="1"/>
</dbReference>
<dbReference type="PROSITE" id="PS51677">
    <property type="entry name" value="NODB"/>
    <property type="match status" value="1"/>
</dbReference>
<dbReference type="InterPro" id="IPR011330">
    <property type="entry name" value="Glyco_hydro/deAcase_b/a-brl"/>
</dbReference>
<dbReference type="InterPro" id="IPR001732">
    <property type="entry name" value="UDP-Glc/GDP-Man_DH_N"/>
</dbReference>
<dbReference type="GO" id="GO:0051287">
    <property type="term" value="F:NAD binding"/>
    <property type="evidence" value="ECO:0007669"/>
    <property type="project" value="InterPro"/>
</dbReference>
<evidence type="ECO:0000259" key="2">
    <source>
        <dbReference type="PROSITE" id="PS51677"/>
    </source>
</evidence>
<sequence>MVLTKQRSTETPELPSHNLIGIPIIAVIGVGYVGQHLVDLFSSRYGVIGYDVSPSRVEQLRREYRGVNRITISNDPETLKVATHFLISVPTCLGPNNTIDLSHMQSALKIVERYARPRSIVVIESTVAVGTTRALLGKLARSREIYAGMSPERIDPGRKWPPAQAIPKIVSALEDVVPGSQRAIEQLYRSVFENVISVTKPEVAEMTKLYENCQRTIAIAYANEMADACVNFGIDPFEVAHTAASKPFGYLPVFPSPGIGGHCLPVNPVYFMSTSNMPLLQQAHETMSVRPSKVASEVLASILEDNHRAHKPNHRSRVLVVGVGFKPGQSDTSHSPGLQLLRFLHQSEKVDVMFCDPFPSLDYDILQRLKQGYCTSDPRFCSAPTCLFEYGLPCYKHKFPEGFNTSNLDRSHIGDVVYGKRITECKKKGVIALTYDDGPCEWSSDLLDLLKKNGIKATFFVVGWRICNRGKDFMENEYTAIIERIIDEGHQIGSHTWSHKSMDEMSSEHRKRDMLKMELALGNILGFVPTYWRPPFNACKTKECLEDLGVLGYHTSIWDINTKDWAGDYAYAEDQFLTSISSAPSSESSWIAVLHETHERTVHGLTQWMIDRGREQGYEFATMGECMADPEENWYRYLPSINTFHPK</sequence>
<dbReference type="GO" id="GO:0016628">
    <property type="term" value="F:oxidoreductase activity, acting on the CH-CH group of donors, NAD or NADP as acceptor"/>
    <property type="evidence" value="ECO:0007669"/>
    <property type="project" value="InterPro"/>
</dbReference>
<dbReference type="PIRSF" id="PIRSF000124">
    <property type="entry name" value="UDPglc_GDPman_dh"/>
    <property type="match status" value="1"/>
</dbReference>
<dbReference type="STRING" id="97972.A0A2V1E6P8"/>
<dbReference type="Pfam" id="PF01522">
    <property type="entry name" value="Polysacc_deac_1"/>
    <property type="match status" value="1"/>
</dbReference>
<dbReference type="Pfam" id="PF03721">
    <property type="entry name" value="UDPG_MGDP_dh_N"/>
    <property type="match status" value="1"/>
</dbReference>
<dbReference type="NCBIfam" id="TIGR03026">
    <property type="entry name" value="NDP-sugDHase"/>
    <property type="match status" value="1"/>
</dbReference>
<evidence type="ECO:0000313" key="3">
    <source>
        <dbReference type="EMBL" id="PVI05812.1"/>
    </source>
</evidence>
<evidence type="ECO:0000256" key="1">
    <source>
        <dbReference type="ARBA" id="ARBA00006601"/>
    </source>
</evidence>
<gene>
    <name evidence="3" type="ORF">DM02DRAFT_516110</name>
</gene>
<evidence type="ECO:0000313" key="4">
    <source>
        <dbReference type="Proteomes" id="UP000244855"/>
    </source>
</evidence>
<dbReference type="GO" id="GO:0016810">
    <property type="term" value="F:hydrolase activity, acting on carbon-nitrogen (but not peptide) bonds"/>
    <property type="evidence" value="ECO:0007669"/>
    <property type="project" value="InterPro"/>
</dbReference>
<dbReference type="GO" id="GO:0000271">
    <property type="term" value="P:polysaccharide biosynthetic process"/>
    <property type="evidence" value="ECO:0007669"/>
    <property type="project" value="InterPro"/>
</dbReference>
<dbReference type="GO" id="GO:0016616">
    <property type="term" value="F:oxidoreductase activity, acting on the CH-OH group of donors, NAD or NADP as acceptor"/>
    <property type="evidence" value="ECO:0007669"/>
    <property type="project" value="InterPro"/>
</dbReference>
<dbReference type="InterPro" id="IPR002509">
    <property type="entry name" value="NODB_dom"/>
</dbReference>
<protein>
    <submittedName>
        <fullName evidence="3">Carbohydrate esterase family 4 protein</fullName>
    </submittedName>
</protein>
<dbReference type="SUPFAM" id="SSF48179">
    <property type="entry name" value="6-phosphogluconate dehydrogenase C-terminal domain-like"/>
    <property type="match status" value="1"/>
</dbReference>
<reference evidence="3 4" key="1">
    <citation type="journal article" date="2018" name="Sci. Rep.">
        <title>Comparative genomics provides insights into the lifestyle and reveals functional heterogeneity of dark septate endophytic fungi.</title>
        <authorList>
            <person name="Knapp D.G."/>
            <person name="Nemeth J.B."/>
            <person name="Barry K."/>
            <person name="Hainaut M."/>
            <person name="Henrissat B."/>
            <person name="Johnson J."/>
            <person name="Kuo A."/>
            <person name="Lim J.H.P."/>
            <person name="Lipzen A."/>
            <person name="Nolan M."/>
            <person name="Ohm R.A."/>
            <person name="Tamas L."/>
            <person name="Grigoriev I.V."/>
            <person name="Spatafora J.W."/>
            <person name="Nagy L.G."/>
            <person name="Kovacs G.M."/>
        </authorList>
    </citation>
    <scope>NUCLEOTIDE SEQUENCE [LARGE SCALE GENOMIC DNA]</scope>
    <source>
        <strain evidence="3 4">DSE2036</strain>
    </source>
</reference>
<dbReference type="PIRSF" id="PIRSF500136">
    <property type="entry name" value="UDP_ManNAc_DH"/>
    <property type="match status" value="1"/>
</dbReference>
<organism evidence="3 4">
    <name type="scientific">Periconia macrospinosa</name>
    <dbReference type="NCBI Taxonomy" id="97972"/>
    <lineage>
        <taxon>Eukaryota</taxon>
        <taxon>Fungi</taxon>
        <taxon>Dikarya</taxon>
        <taxon>Ascomycota</taxon>
        <taxon>Pezizomycotina</taxon>
        <taxon>Dothideomycetes</taxon>
        <taxon>Pleosporomycetidae</taxon>
        <taxon>Pleosporales</taxon>
        <taxon>Massarineae</taxon>
        <taxon>Periconiaceae</taxon>
        <taxon>Periconia</taxon>
    </lineage>
</organism>
<dbReference type="InterPro" id="IPR036291">
    <property type="entry name" value="NAD(P)-bd_dom_sf"/>
</dbReference>
<dbReference type="InterPro" id="IPR017476">
    <property type="entry name" value="UDP-Glc/GDP-Man"/>
</dbReference>
<accession>A0A2V1E6P8</accession>
<dbReference type="PANTHER" id="PTHR43491">
    <property type="entry name" value="UDP-N-ACETYL-D-MANNOSAMINE DEHYDROGENASE"/>
    <property type="match status" value="1"/>
</dbReference>
<dbReference type="EMBL" id="KZ805312">
    <property type="protein sequence ID" value="PVI05812.1"/>
    <property type="molecule type" value="Genomic_DNA"/>
</dbReference>
<keyword evidence="4" id="KW-1185">Reference proteome</keyword>
<name>A0A2V1E6P8_9PLEO</name>
<dbReference type="OrthoDB" id="5059218at2759"/>
<dbReference type="SUPFAM" id="SSF51735">
    <property type="entry name" value="NAD(P)-binding Rossmann-fold domains"/>
    <property type="match status" value="1"/>
</dbReference>
<dbReference type="Gene3D" id="3.20.20.370">
    <property type="entry name" value="Glycoside hydrolase/deacetylase"/>
    <property type="match status" value="1"/>
</dbReference>
<comment type="similarity">
    <text evidence="1">Belongs to the UDP-glucose/GDP-mannose dehydrogenase family.</text>
</comment>
<dbReference type="SUPFAM" id="SSF88713">
    <property type="entry name" value="Glycoside hydrolase/deacetylase"/>
    <property type="match status" value="1"/>
</dbReference>
<dbReference type="InterPro" id="IPR028359">
    <property type="entry name" value="UDP_ManNAc/GlcNAc_DH"/>
</dbReference>
<dbReference type="InterPro" id="IPR008927">
    <property type="entry name" value="6-PGluconate_DH-like_C_sf"/>
</dbReference>